<dbReference type="Gene3D" id="3.30.43.10">
    <property type="entry name" value="Uridine Diphospho-n-acetylenolpyruvylglucosamine Reductase, domain 2"/>
    <property type="match status" value="1"/>
</dbReference>
<evidence type="ECO:0000259" key="21">
    <source>
        <dbReference type="PROSITE" id="PS51387"/>
    </source>
</evidence>
<dbReference type="GO" id="GO:0051301">
    <property type="term" value="P:cell division"/>
    <property type="evidence" value="ECO:0007669"/>
    <property type="project" value="UniProtKB-KW"/>
</dbReference>
<keyword evidence="13 20" id="KW-0133">Cell shape</keyword>
<evidence type="ECO:0000256" key="14">
    <source>
        <dbReference type="ARBA" id="ARBA00022984"/>
    </source>
</evidence>
<evidence type="ECO:0000256" key="11">
    <source>
        <dbReference type="ARBA" id="ARBA00022827"/>
    </source>
</evidence>
<dbReference type="Proteomes" id="UP000070299">
    <property type="component" value="Unassembled WGS sequence"/>
</dbReference>
<evidence type="ECO:0000256" key="9">
    <source>
        <dbReference type="ARBA" id="ARBA00022618"/>
    </source>
</evidence>
<evidence type="ECO:0000256" key="18">
    <source>
        <dbReference type="ARBA" id="ARBA00031026"/>
    </source>
</evidence>
<evidence type="ECO:0000256" key="7">
    <source>
        <dbReference type="ARBA" id="ARBA00015188"/>
    </source>
</evidence>
<evidence type="ECO:0000256" key="3">
    <source>
        <dbReference type="ARBA" id="ARBA00004496"/>
    </source>
</evidence>
<comment type="function">
    <text evidence="2 20">Cell wall formation.</text>
</comment>
<evidence type="ECO:0000313" key="23">
    <source>
        <dbReference type="Proteomes" id="UP000070299"/>
    </source>
</evidence>
<dbReference type="STRING" id="1799789.AX660_00875"/>
<evidence type="ECO:0000256" key="16">
    <source>
        <dbReference type="ARBA" id="ARBA00023306"/>
    </source>
</evidence>
<evidence type="ECO:0000256" key="1">
    <source>
        <dbReference type="ARBA" id="ARBA00001974"/>
    </source>
</evidence>
<dbReference type="NCBIfam" id="TIGR00179">
    <property type="entry name" value="murB"/>
    <property type="match status" value="1"/>
</dbReference>
<dbReference type="PANTHER" id="PTHR21071">
    <property type="entry name" value="UDP-N-ACETYLENOLPYRUVOYLGLUCOSAMINE REDUCTASE"/>
    <property type="match status" value="1"/>
</dbReference>
<dbReference type="Gene3D" id="3.90.78.10">
    <property type="entry name" value="UDP-N-acetylenolpyruvoylglucosamine reductase, C-terminal domain"/>
    <property type="match status" value="1"/>
</dbReference>
<proteinExistence type="inferred from homology"/>
<keyword evidence="15 20" id="KW-0560">Oxidoreductase</keyword>
<comment type="caution">
    <text evidence="22">The sequence shown here is derived from an EMBL/GenBank/DDBJ whole genome shotgun (WGS) entry which is preliminary data.</text>
</comment>
<dbReference type="SUPFAM" id="SSF56194">
    <property type="entry name" value="Uridine diphospho-N-Acetylenolpyruvylglucosamine reductase, MurB, C-terminal domain"/>
    <property type="match status" value="1"/>
</dbReference>
<keyword evidence="17 20" id="KW-0961">Cell wall biogenesis/degradation</keyword>
<dbReference type="PROSITE" id="PS51387">
    <property type="entry name" value="FAD_PCMH"/>
    <property type="match status" value="1"/>
</dbReference>
<protein>
    <recommendedName>
        <fullName evidence="7 20">UDP-N-acetylenolpyruvoylglucosamine reductase</fullName>
        <ecNumber evidence="6 20">1.3.1.98</ecNumber>
    </recommendedName>
    <alternativeName>
        <fullName evidence="18 20">UDP-N-acetylmuramate dehydrogenase</fullName>
    </alternativeName>
</protein>
<sequence>MHTFGFPAFAQQLEYIHTLAEAKQLLTNLGERAHYILGEGSNTVFLEDFAGSVFKIAIKGISLHEHPDYYELHVGAGENWHALIEWCLARNIRGFENLALIPGTVGAAPIQNIGAYGVEIEQFIHRVEYLCLSTDELKSLSREECQFAYRDSIFKHQLAGKFVIGMVTFRLTKSWQANARYAELKELSNPSAQDIFAKVVQVRQAKLPDPKKIGNAGSFFKNPIIPLALYQQLQQRFAELPSYPVNEQQVKVPAAWLIDRLGFKGKQLNGIHCHVTQPLVLTNDGSGTGEALLTLARQIKQAVKQDFAIELENEVQLVNNQGLVHV</sequence>
<keyword evidence="11 20" id="KW-0274">FAD</keyword>
<dbReference type="SUPFAM" id="SSF56176">
    <property type="entry name" value="FAD-binding/transporter-associated domain-like"/>
    <property type="match status" value="1"/>
</dbReference>
<evidence type="ECO:0000256" key="6">
    <source>
        <dbReference type="ARBA" id="ARBA00012518"/>
    </source>
</evidence>
<dbReference type="GO" id="GO:0071555">
    <property type="term" value="P:cell wall organization"/>
    <property type="evidence" value="ECO:0007669"/>
    <property type="project" value="UniProtKB-KW"/>
</dbReference>
<keyword evidence="10 20" id="KW-0285">Flavoprotein</keyword>
<dbReference type="InterPro" id="IPR036318">
    <property type="entry name" value="FAD-bd_PCMH-like_sf"/>
</dbReference>
<dbReference type="Pfam" id="PF01565">
    <property type="entry name" value="FAD_binding_4"/>
    <property type="match status" value="1"/>
</dbReference>
<evidence type="ECO:0000256" key="19">
    <source>
        <dbReference type="ARBA" id="ARBA00048914"/>
    </source>
</evidence>
<dbReference type="HAMAP" id="MF_00037">
    <property type="entry name" value="MurB"/>
    <property type="match status" value="1"/>
</dbReference>
<keyword evidence="8 20" id="KW-0963">Cytoplasm</keyword>
<feature type="active site" evidence="20">
    <location>
        <position position="150"/>
    </location>
</feature>
<dbReference type="GO" id="GO:0071949">
    <property type="term" value="F:FAD binding"/>
    <property type="evidence" value="ECO:0007669"/>
    <property type="project" value="InterPro"/>
</dbReference>
<comment type="subcellular location">
    <subcellularLocation>
        <location evidence="3 20">Cytoplasm</location>
    </subcellularLocation>
</comment>
<evidence type="ECO:0000256" key="10">
    <source>
        <dbReference type="ARBA" id="ARBA00022630"/>
    </source>
</evidence>
<comment type="cofactor">
    <cofactor evidence="1 20">
        <name>FAD</name>
        <dbReference type="ChEBI" id="CHEBI:57692"/>
    </cofactor>
</comment>
<dbReference type="UniPathway" id="UPA00219"/>
<keyword evidence="9 20" id="KW-0132">Cell division</keyword>
<dbReference type="EC" id="1.3.1.98" evidence="6 20"/>
<evidence type="ECO:0000256" key="15">
    <source>
        <dbReference type="ARBA" id="ARBA00023002"/>
    </source>
</evidence>
<keyword evidence="23" id="KW-1185">Reference proteome</keyword>
<dbReference type="PANTHER" id="PTHR21071:SF4">
    <property type="entry name" value="UDP-N-ACETYLENOLPYRUVOYLGLUCOSAMINE REDUCTASE"/>
    <property type="match status" value="1"/>
</dbReference>
<comment type="catalytic activity">
    <reaction evidence="19 20">
        <text>UDP-N-acetyl-alpha-D-muramate + NADP(+) = UDP-N-acetyl-3-O-(1-carboxyvinyl)-alpha-D-glucosamine + NADPH + H(+)</text>
        <dbReference type="Rhea" id="RHEA:12248"/>
        <dbReference type="ChEBI" id="CHEBI:15378"/>
        <dbReference type="ChEBI" id="CHEBI:57783"/>
        <dbReference type="ChEBI" id="CHEBI:58349"/>
        <dbReference type="ChEBI" id="CHEBI:68483"/>
        <dbReference type="ChEBI" id="CHEBI:70757"/>
        <dbReference type="EC" id="1.3.1.98"/>
    </reaction>
</comment>
<dbReference type="GO" id="GO:0008762">
    <property type="term" value="F:UDP-N-acetylmuramate dehydrogenase activity"/>
    <property type="evidence" value="ECO:0007669"/>
    <property type="project" value="UniProtKB-UniRule"/>
</dbReference>
<evidence type="ECO:0000256" key="2">
    <source>
        <dbReference type="ARBA" id="ARBA00003921"/>
    </source>
</evidence>
<comment type="pathway">
    <text evidence="4 20">Cell wall biogenesis; peptidoglycan biosynthesis.</text>
</comment>
<evidence type="ECO:0000256" key="8">
    <source>
        <dbReference type="ARBA" id="ARBA00022490"/>
    </source>
</evidence>
<dbReference type="InterPro" id="IPR011601">
    <property type="entry name" value="MurB_C"/>
</dbReference>
<dbReference type="InterPro" id="IPR016167">
    <property type="entry name" value="FAD-bd_PCMH_sub1"/>
</dbReference>
<dbReference type="Gene3D" id="3.30.465.10">
    <property type="match status" value="1"/>
</dbReference>
<name>A0A148KMP4_9ALTE</name>
<organism evidence="22 23">
    <name type="scientific">Paraglaciecola hydrolytica</name>
    <dbReference type="NCBI Taxonomy" id="1799789"/>
    <lineage>
        <taxon>Bacteria</taxon>
        <taxon>Pseudomonadati</taxon>
        <taxon>Pseudomonadota</taxon>
        <taxon>Gammaproteobacteria</taxon>
        <taxon>Alteromonadales</taxon>
        <taxon>Alteromonadaceae</taxon>
        <taxon>Paraglaciecola</taxon>
    </lineage>
</organism>
<evidence type="ECO:0000256" key="13">
    <source>
        <dbReference type="ARBA" id="ARBA00022960"/>
    </source>
</evidence>
<keyword evidence="16 20" id="KW-0131">Cell cycle</keyword>
<evidence type="ECO:0000313" key="22">
    <source>
        <dbReference type="EMBL" id="KXI27593.1"/>
    </source>
</evidence>
<dbReference type="Pfam" id="PF02873">
    <property type="entry name" value="MurB_C"/>
    <property type="match status" value="1"/>
</dbReference>
<feature type="domain" description="FAD-binding PCMH-type" evidence="21">
    <location>
        <begin position="6"/>
        <end position="174"/>
    </location>
</feature>
<keyword evidence="12 20" id="KW-0521">NADP</keyword>
<evidence type="ECO:0000256" key="20">
    <source>
        <dbReference type="HAMAP-Rule" id="MF_00037"/>
    </source>
</evidence>
<reference evidence="23" key="1">
    <citation type="submission" date="2016-02" db="EMBL/GenBank/DDBJ databases">
        <authorList>
            <person name="Schultz-Johansen M."/>
            <person name="Glaring M.A."/>
            <person name="Bech P.K."/>
            <person name="Stougaard P."/>
        </authorList>
    </citation>
    <scope>NUCLEOTIDE SEQUENCE [LARGE SCALE GENOMIC DNA]</scope>
    <source>
        <strain evidence="23">S66</strain>
    </source>
</reference>
<dbReference type="InterPro" id="IPR003170">
    <property type="entry name" value="MurB"/>
</dbReference>
<comment type="similarity">
    <text evidence="5 20">Belongs to the MurB family.</text>
</comment>
<dbReference type="InterPro" id="IPR016166">
    <property type="entry name" value="FAD-bd_PCMH"/>
</dbReference>
<dbReference type="NCBIfam" id="NF000755">
    <property type="entry name" value="PRK00046.1"/>
    <property type="match status" value="1"/>
</dbReference>
<dbReference type="InterPro" id="IPR016169">
    <property type="entry name" value="FAD-bd_PCMH_sub2"/>
</dbReference>
<dbReference type="GO" id="GO:0009252">
    <property type="term" value="P:peptidoglycan biosynthetic process"/>
    <property type="evidence" value="ECO:0007669"/>
    <property type="project" value="UniProtKB-UniRule"/>
</dbReference>
<evidence type="ECO:0000256" key="17">
    <source>
        <dbReference type="ARBA" id="ARBA00023316"/>
    </source>
</evidence>
<dbReference type="InterPro" id="IPR036635">
    <property type="entry name" value="MurB_C_sf"/>
</dbReference>
<dbReference type="GO" id="GO:0008360">
    <property type="term" value="P:regulation of cell shape"/>
    <property type="evidence" value="ECO:0007669"/>
    <property type="project" value="UniProtKB-KW"/>
</dbReference>
<accession>A0A148KMP4</accession>
<evidence type="ECO:0000256" key="4">
    <source>
        <dbReference type="ARBA" id="ARBA00004752"/>
    </source>
</evidence>
<dbReference type="InterPro" id="IPR006094">
    <property type="entry name" value="Oxid_FAD_bind_N"/>
</dbReference>
<evidence type="ECO:0000256" key="12">
    <source>
        <dbReference type="ARBA" id="ARBA00022857"/>
    </source>
</evidence>
<dbReference type="AlphaFoldDB" id="A0A148KMP4"/>
<feature type="active site" evidence="20">
    <location>
        <position position="314"/>
    </location>
</feature>
<feature type="active site" description="Proton donor" evidence="20">
    <location>
        <position position="218"/>
    </location>
</feature>
<gene>
    <name evidence="20" type="primary">murB</name>
    <name evidence="22" type="ORF">AX660_00875</name>
</gene>
<dbReference type="EMBL" id="LSNE01000010">
    <property type="protein sequence ID" value="KXI27593.1"/>
    <property type="molecule type" value="Genomic_DNA"/>
</dbReference>
<dbReference type="GO" id="GO:0005829">
    <property type="term" value="C:cytosol"/>
    <property type="evidence" value="ECO:0007669"/>
    <property type="project" value="TreeGrafter"/>
</dbReference>
<keyword evidence="14 20" id="KW-0573">Peptidoglycan synthesis</keyword>
<evidence type="ECO:0000256" key="5">
    <source>
        <dbReference type="ARBA" id="ARBA00010485"/>
    </source>
</evidence>